<protein>
    <submittedName>
        <fullName evidence="8">CHRNN</fullName>
    </submittedName>
</protein>
<feature type="domain" description="Neurotransmitter-gated ion-channel transmembrane" evidence="7">
    <location>
        <begin position="247"/>
        <end position="363"/>
    </location>
</feature>
<dbReference type="InterPro" id="IPR018000">
    <property type="entry name" value="Neurotransmitter_ion_chnl_CS"/>
</dbReference>
<dbReference type="InterPro" id="IPR006201">
    <property type="entry name" value="Neur_channel"/>
</dbReference>
<feature type="chain" id="PRO_5027166013" evidence="5">
    <location>
        <begin position="21"/>
        <end position="427"/>
    </location>
</feature>
<keyword evidence="5" id="KW-0813">Transport</keyword>
<dbReference type="CDD" id="cd18989">
    <property type="entry name" value="LGIC_ECD_cation"/>
    <property type="match status" value="1"/>
</dbReference>
<keyword evidence="5" id="KW-0407">Ion channel</keyword>
<evidence type="ECO:0000259" key="7">
    <source>
        <dbReference type="Pfam" id="PF02932"/>
    </source>
</evidence>
<dbReference type="PROSITE" id="PS00236">
    <property type="entry name" value="NEUROTR_ION_CHANNEL"/>
    <property type="match status" value="1"/>
</dbReference>
<dbReference type="SUPFAM" id="SSF63712">
    <property type="entry name" value="Nicotinic receptor ligand binding domain-like"/>
    <property type="match status" value="1"/>
</dbReference>
<keyword evidence="2 5" id="KW-0812">Transmembrane</keyword>
<dbReference type="InterPro" id="IPR006029">
    <property type="entry name" value="Neurotrans-gated_channel_TM"/>
</dbReference>
<dbReference type="InterPro" id="IPR036719">
    <property type="entry name" value="Neuro-gated_channel_TM_sf"/>
</dbReference>
<evidence type="ECO:0000256" key="4">
    <source>
        <dbReference type="ARBA" id="ARBA00023136"/>
    </source>
</evidence>
<comment type="subcellular location">
    <subcellularLocation>
        <location evidence="1">Membrane</location>
        <topology evidence="1">Multi-pass membrane protein</topology>
    </subcellularLocation>
</comment>
<feature type="domain" description="Neurotransmitter-gated ion-channel ligand-binding" evidence="6">
    <location>
        <begin position="40"/>
        <end position="239"/>
    </location>
</feature>
<reference evidence="8 9" key="1">
    <citation type="submission" date="2020-06" db="EMBL/GenBank/DDBJ databases">
        <authorList>
            <person name="Li R."/>
            <person name="Bekaert M."/>
        </authorList>
    </citation>
    <scope>NUCLEOTIDE SEQUENCE [LARGE SCALE GENOMIC DNA]</scope>
    <source>
        <strain evidence="9">wild</strain>
    </source>
</reference>
<dbReference type="PRINTS" id="PR00252">
    <property type="entry name" value="NRIONCHANNEL"/>
</dbReference>
<evidence type="ECO:0000259" key="6">
    <source>
        <dbReference type="Pfam" id="PF02931"/>
    </source>
</evidence>
<comment type="similarity">
    <text evidence="5">Belongs to the ligand-gated ion channel (TC 1.A.9) family.</text>
</comment>
<dbReference type="OrthoDB" id="6160691at2759"/>
<keyword evidence="9" id="KW-1185">Reference proteome</keyword>
<keyword evidence="4 5" id="KW-0472">Membrane</keyword>
<sequence length="427" mass="48979">MVAKLIVFLLILTYFGLVGSKDLDELKDLLYLSHYGPDNPYDSRIFPCHFEYCLVGVELSFQPKSITGFVMETGILSLTGKISLSWVDQNIGEWMIGSEHSSITEMILPEDYVWLPTITVYNTVKEFKMVSDPSHKVRILPISGTGTQSPIEWVTTLITDIPCVIDVKYYPFDEQTCEIVFTPWGYNVSEVYLYTADDVLNTAQYEINEEWTLQAGAASNYSVDGISYLKYEFTLKRKYLWFFINMVAPIILLSMLTAFVNMIPVDCGERLTFLLTIFLGLAFYMDMVQRTIPRTSNPMPFISFYLTGMVYLNSFAIIINIFLMRIYNKDPDSTVPVAVRCFIATLTWRWCCPKKVKPDPDAVQPIETDKEHTIPVETITLAPMERIDWRTTGIALDILFFYVFTFMHVLCSILFLVPLSQGAIYKI</sequence>
<dbReference type="InterPro" id="IPR036734">
    <property type="entry name" value="Neur_chan_lig-bd_sf"/>
</dbReference>
<dbReference type="InterPro" id="IPR006202">
    <property type="entry name" value="Neur_chan_lig-bd"/>
</dbReference>
<dbReference type="SUPFAM" id="SSF90112">
    <property type="entry name" value="Neurotransmitter-gated ion-channel transmembrane pore"/>
    <property type="match status" value="1"/>
</dbReference>
<dbReference type="InterPro" id="IPR038050">
    <property type="entry name" value="Neuro_actylchol_rec"/>
</dbReference>
<name>A0A6J8E9K4_MYTCO</name>
<dbReference type="Pfam" id="PF02931">
    <property type="entry name" value="Neur_chan_LBD"/>
    <property type="match status" value="1"/>
</dbReference>
<dbReference type="GO" id="GO:0004888">
    <property type="term" value="F:transmembrane signaling receptor activity"/>
    <property type="evidence" value="ECO:0007669"/>
    <property type="project" value="InterPro"/>
</dbReference>
<dbReference type="Gene3D" id="2.70.170.10">
    <property type="entry name" value="Neurotransmitter-gated ion-channel ligand-binding domain"/>
    <property type="match status" value="1"/>
</dbReference>
<evidence type="ECO:0000256" key="5">
    <source>
        <dbReference type="RuleBase" id="RU000687"/>
    </source>
</evidence>
<dbReference type="Pfam" id="PF02932">
    <property type="entry name" value="Neur_chan_memb"/>
    <property type="match status" value="1"/>
</dbReference>
<feature type="transmembrane region" description="Helical" evidence="5">
    <location>
        <begin position="271"/>
        <end position="289"/>
    </location>
</feature>
<evidence type="ECO:0000313" key="9">
    <source>
        <dbReference type="Proteomes" id="UP000507470"/>
    </source>
</evidence>
<proteinExistence type="inferred from homology"/>
<evidence type="ECO:0000256" key="1">
    <source>
        <dbReference type="ARBA" id="ARBA00004141"/>
    </source>
</evidence>
<evidence type="ECO:0000313" key="8">
    <source>
        <dbReference type="EMBL" id="CAC5417394.1"/>
    </source>
</evidence>
<feature type="transmembrane region" description="Helical" evidence="5">
    <location>
        <begin position="394"/>
        <end position="417"/>
    </location>
</feature>
<keyword evidence="5" id="KW-0406">Ion transport</keyword>
<dbReference type="AlphaFoldDB" id="A0A6J8E9K4"/>
<dbReference type="Gene3D" id="1.20.58.390">
    <property type="entry name" value="Neurotransmitter-gated ion-channel transmembrane domain"/>
    <property type="match status" value="1"/>
</dbReference>
<dbReference type="CDD" id="cd19051">
    <property type="entry name" value="LGIC_TM_cation"/>
    <property type="match status" value="1"/>
</dbReference>
<feature type="signal peptide" evidence="5">
    <location>
        <begin position="1"/>
        <end position="20"/>
    </location>
</feature>
<gene>
    <name evidence="8" type="ORF">MCOR_49900</name>
</gene>
<keyword evidence="5" id="KW-0732">Signal</keyword>
<dbReference type="Proteomes" id="UP000507470">
    <property type="component" value="Unassembled WGS sequence"/>
</dbReference>
<keyword evidence="3 5" id="KW-1133">Transmembrane helix</keyword>
<feature type="transmembrane region" description="Helical" evidence="5">
    <location>
        <begin position="301"/>
        <end position="323"/>
    </location>
</feature>
<dbReference type="GO" id="GO:0005230">
    <property type="term" value="F:extracellular ligand-gated monoatomic ion channel activity"/>
    <property type="evidence" value="ECO:0007669"/>
    <property type="project" value="InterPro"/>
</dbReference>
<dbReference type="EMBL" id="CACVKT020008738">
    <property type="protein sequence ID" value="CAC5417394.1"/>
    <property type="molecule type" value="Genomic_DNA"/>
</dbReference>
<dbReference type="GO" id="GO:0016020">
    <property type="term" value="C:membrane"/>
    <property type="evidence" value="ECO:0007669"/>
    <property type="project" value="UniProtKB-SubCell"/>
</dbReference>
<organism evidence="8 9">
    <name type="scientific">Mytilus coruscus</name>
    <name type="common">Sea mussel</name>
    <dbReference type="NCBI Taxonomy" id="42192"/>
    <lineage>
        <taxon>Eukaryota</taxon>
        <taxon>Metazoa</taxon>
        <taxon>Spiralia</taxon>
        <taxon>Lophotrochozoa</taxon>
        <taxon>Mollusca</taxon>
        <taxon>Bivalvia</taxon>
        <taxon>Autobranchia</taxon>
        <taxon>Pteriomorphia</taxon>
        <taxon>Mytilida</taxon>
        <taxon>Mytiloidea</taxon>
        <taxon>Mytilidae</taxon>
        <taxon>Mytilinae</taxon>
        <taxon>Mytilus</taxon>
    </lineage>
</organism>
<feature type="transmembrane region" description="Helical" evidence="5">
    <location>
        <begin position="239"/>
        <end position="259"/>
    </location>
</feature>
<evidence type="ECO:0000256" key="3">
    <source>
        <dbReference type="ARBA" id="ARBA00022989"/>
    </source>
</evidence>
<evidence type="ECO:0000256" key="2">
    <source>
        <dbReference type="ARBA" id="ARBA00022692"/>
    </source>
</evidence>
<dbReference type="PANTHER" id="PTHR18945">
    <property type="entry name" value="NEUROTRANSMITTER GATED ION CHANNEL"/>
    <property type="match status" value="1"/>
</dbReference>
<accession>A0A6J8E9K4</accession>